<proteinExistence type="predicted"/>
<evidence type="ECO:0000256" key="1">
    <source>
        <dbReference type="SAM" id="MobiDB-lite"/>
    </source>
</evidence>
<dbReference type="Proteomes" id="UP000038010">
    <property type="component" value="Unassembled WGS sequence"/>
</dbReference>
<dbReference type="RefSeq" id="XP_017996113.1">
    <property type="nucleotide sequence ID" value="XM_018149352.1"/>
</dbReference>
<feature type="compositionally biased region" description="Basic and acidic residues" evidence="1">
    <location>
        <begin position="134"/>
        <end position="153"/>
    </location>
</feature>
<accession>A0A0N1GYX9</accession>
<feature type="compositionally biased region" description="Basic and acidic residues" evidence="1">
    <location>
        <begin position="34"/>
        <end position="52"/>
    </location>
</feature>
<dbReference type="VEuPathDB" id="FungiDB:AB675_8869"/>
<evidence type="ECO:0000313" key="2">
    <source>
        <dbReference type="EMBL" id="KPI36150.1"/>
    </source>
</evidence>
<keyword evidence="3" id="KW-1185">Reference proteome</keyword>
<dbReference type="EMBL" id="LFJN01000033">
    <property type="protein sequence ID" value="KPI36150.1"/>
    <property type="molecule type" value="Genomic_DNA"/>
</dbReference>
<feature type="region of interest" description="Disordered" evidence="1">
    <location>
        <begin position="134"/>
        <end position="167"/>
    </location>
</feature>
<protein>
    <submittedName>
        <fullName evidence="2">Uncharacterized protein</fullName>
    </submittedName>
</protein>
<dbReference type="GeneID" id="28741232"/>
<reference evidence="2 3" key="1">
    <citation type="submission" date="2015-06" db="EMBL/GenBank/DDBJ databases">
        <title>Draft genome of the ant-associated black yeast Phialophora attae CBS 131958.</title>
        <authorList>
            <person name="Moreno L.F."/>
            <person name="Stielow B.J."/>
            <person name="de Hoog S."/>
            <person name="Vicente V.A."/>
            <person name="Weiss V.A."/>
            <person name="de Vries M."/>
            <person name="Cruz L.M."/>
            <person name="Souza E.M."/>
        </authorList>
    </citation>
    <scope>NUCLEOTIDE SEQUENCE [LARGE SCALE GENOMIC DNA]</scope>
    <source>
        <strain evidence="2 3">CBS 131958</strain>
    </source>
</reference>
<dbReference type="AlphaFoldDB" id="A0A0N1GYX9"/>
<gene>
    <name evidence="2" type="ORF">AB675_8869</name>
</gene>
<name>A0A0N1GYX9_9EURO</name>
<evidence type="ECO:0000313" key="3">
    <source>
        <dbReference type="Proteomes" id="UP000038010"/>
    </source>
</evidence>
<organism evidence="2 3">
    <name type="scientific">Cyphellophora attinorum</name>
    <dbReference type="NCBI Taxonomy" id="1664694"/>
    <lineage>
        <taxon>Eukaryota</taxon>
        <taxon>Fungi</taxon>
        <taxon>Dikarya</taxon>
        <taxon>Ascomycota</taxon>
        <taxon>Pezizomycotina</taxon>
        <taxon>Eurotiomycetes</taxon>
        <taxon>Chaetothyriomycetidae</taxon>
        <taxon>Chaetothyriales</taxon>
        <taxon>Cyphellophoraceae</taxon>
        <taxon>Cyphellophora</taxon>
    </lineage>
</organism>
<comment type="caution">
    <text evidence="2">The sequence shown here is derived from an EMBL/GenBank/DDBJ whole genome shotgun (WGS) entry which is preliminary data.</text>
</comment>
<feature type="region of interest" description="Disordered" evidence="1">
    <location>
        <begin position="1"/>
        <end position="63"/>
    </location>
</feature>
<sequence>MPKEEVLLTEDVQPELITPQPSNYPPNIQRVRSRRDDRYDRIASEDWQHAGSDRPATNGFDDRMSYTASYYDTEYSQGRGSTYTSGTFDSRSEALDMRVFRESAAGDYSAPEAYGTPVELDQYTNSACRGRRRYIDHSEEDQPRITYVDDHPYGRSPARNYDRYADH</sequence>